<keyword evidence="1" id="KW-0812">Transmembrane</keyword>
<accession>A0A267MIK2</accession>
<keyword evidence="1" id="KW-0472">Membrane</keyword>
<sequence>MRKNPFLICVLIVSILASMFVAVGRINTEKENKYVDVILDYDEMNKMAKQSEKDLKWWLEKFKEMNVYGVAINEESINSMIKEGKNIKAEMIGNIIEKENWEEKYPDSLLALIDKRDDIYDVLLHTDSEANYNFIKEGLTTRYGKEKFWTFKDDEKYYIYMDGRVDEALYTKDIELVDYEEKVFKQKGKLYSTKVLNMGLGLDKDKIDFIKSTGLKVIPRPMYYEIWGNGKTVHSILNQYEELDVVPKYMIFAGSEVLGYKEYMDETAKYMKENNILVGMIESGVQREHIKQKGLYELVEKMNYDVTRVFTVWPYIQERYKYYNYEGAEEIENTLNRAITERNIRLIYFKPFKYSASKYVTEYDAYEDMFKRFETRLSKSNLEIGRVVPMKERHVRVRHKLLIGLGIVSGTILLLNNLIETKKKYQYILFGLGSVCVFLLTRMSLGDKILAMMAAIVFPSLSVTYMMKKWKEYNEKKITDHKKIIVLGIKTLLVGSCISLIGAFMVGTILSDIRYMLEMDIYRGVKFSQLLPILVMSIAYLIYFGYKRGENEKSILPLRDIKRLFLEDIKVLYVFAGVVVLIAGYVYMARTGHESNIQPSTLEMIFRNILEEKLIARPRNKEFLVAFPAVIVCTYAACRRYNMLIFLSALAVIIGQTSIVNTFCHLRTPMLMSIIRTIYSLGFGIVLGIVYMIALEIIIQIGKKLRGLNV</sequence>
<feature type="transmembrane region" description="Helical" evidence="1">
    <location>
        <begin position="678"/>
        <end position="699"/>
    </location>
</feature>
<feature type="transmembrane region" description="Helical" evidence="1">
    <location>
        <begin position="530"/>
        <end position="546"/>
    </location>
</feature>
<dbReference type="Pfam" id="PF18949">
    <property type="entry name" value="DUF5693"/>
    <property type="match status" value="1"/>
</dbReference>
<comment type="caution">
    <text evidence="2">The sequence shown here is derived from an EMBL/GenBank/DDBJ whole genome shotgun (WGS) entry which is preliminary data.</text>
</comment>
<gene>
    <name evidence="2" type="ORF">CCE28_13895</name>
</gene>
<dbReference type="EMBL" id="NIBG01000012">
    <property type="protein sequence ID" value="PAB58758.1"/>
    <property type="molecule type" value="Genomic_DNA"/>
</dbReference>
<feature type="transmembrane region" description="Helical" evidence="1">
    <location>
        <begin position="426"/>
        <end position="443"/>
    </location>
</feature>
<keyword evidence="1" id="KW-1133">Transmembrane helix</keyword>
<protein>
    <recommendedName>
        <fullName evidence="4">Beta-carotene 15,15'-monooxygenase</fullName>
    </recommendedName>
</protein>
<feature type="transmembrane region" description="Helical" evidence="1">
    <location>
        <begin position="487"/>
        <end position="510"/>
    </location>
</feature>
<keyword evidence="3" id="KW-1185">Reference proteome</keyword>
<feature type="transmembrane region" description="Helical" evidence="1">
    <location>
        <begin position="401"/>
        <end position="419"/>
    </location>
</feature>
<feature type="transmembrane region" description="Helical" evidence="1">
    <location>
        <begin position="449"/>
        <end position="467"/>
    </location>
</feature>
<name>A0A267MIK2_9FIRM</name>
<dbReference type="AlphaFoldDB" id="A0A267MIK2"/>
<reference evidence="2 3" key="1">
    <citation type="submission" date="2017-06" db="EMBL/GenBank/DDBJ databases">
        <title>Draft genome sequence of anaerobic fermentative bacterium Anaeromicrobium sediminis DY2726D isolated from West Pacific Ocean sediments.</title>
        <authorList>
            <person name="Zeng X."/>
        </authorList>
    </citation>
    <scope>NUCLEOTIDE SEQUENCE [LARGE SCALE GENOMIC DNA]</scope>
    <source>
        <strain evidence="2 3">DY2726D</strain>
    </source>
</reference>
<dbReference type="Proteomes" id="UP000216024">
    <property type="component" value="Unassembled WGS sequence"/>
</dbReference>
<dbReference type="RefSeq" id="WP_095134338.1">
    <property type="nucleotide sequence ID" value="NZ_NIBG01000012.1"/>
</dbReference>
<proteinExistence type="predicted"/>
<evidence type="ECO:0000313" key="2">
    <source>
        <dbReference type="EMBL" id="PAB58758.1"/>
    </source>
</evidence>
<dbReference type="InterPro" id="IPR043748">
    <property type="entry name" value="DUF5693"/>
</dbReference>
<organism evidence="2 3">
    <name type="scientific">Anaeromicrobium sediminis</name>
    <dbReference type="NCBI Taxonomy" id="1478221"/>
    <lineage>
        <taxon>Bacteria</taxon>
        <taxon>Bacillati</taxon>
        <taxon>Bacillota</taxon>
        <taxon>Clostridia</taxon>
        <taxon>Peptostreptococcales</taxon>
        <taxon>Thermotaleaceae</taxon>
        <taxon>Anaeromicrobium</taxon>
    </lineage>
</organism>
<feature type="transmembrane region" description="Helical" evidence="1">
    <location>
        <begin position="645"/>
        <end position="666"/>
    </location>
</feature>
<evidence type="ECO:0008006" key="4">
    <source>
        <dbReference type="Google" id="ProtNLM"/>
    </source>
</evidence>
<evidence type="ECO:0000256" key="1">
    <source>
        <dbReference type="SAM" id="Phobius"/>
    </source>
</evidence>
<feature type="transmembrane region" description="Helical" evidence="1">
    <location>
        <begin position="571"/>
        <end position="588"/>
    </location>
</feature>
<evidence type="ECO:0000313" key="3">
    <source>
        <dbReference type="Proteomes" id="UP000216024"/>
    </source>
</evidence>